<gene>
    <name evidence="1" type="ORF">ACH5RR_037019</name>
</gene>
<dbReference type="AlphaFoldDB" id="A0ABD2Y9S4"/>
<keyword evidence="2" id="KW-1185">Reference proteome</keyword>
<proteinExistence type="predicted"/>
<organism evidence="1 2">
    <name type="scientific">Cinchona calisaya</name>
    <dbReference type="NCBI Taxonomy" id="153742"/>
    <lineage>
        <taxon>Eukaryota</taxon>
        <taxon>Viridiplantae</taxon>
        <taxon>Streptophyta</taxon>
        <taxon>Embryophyta</taxon>
        <taxon>Tracheophyta</taxon>
        <taxon>Spermatophyta</taxon>
        <taxon>Magnoliopsida</taxon>
        <taxon>eudicotyledons</taxon>
        <taxon>Gunneridae</taxon>
        <taxon>Pentapetalae</taxon>
        <taxon>asterids</taxon>
        <taxon>lamiids</taxon>
        <taxon>Gentianales</taxon>
        <taxon>Rubiaceae</taxon>
        <taxon>Cinchonoideae</taxon>
        <taxon>Cinchoneae</taxon>
        <taxon>Cinchona</taxon>
    </lineage>
</organism>
<dbReference type="Proteomes" id="UP001630127">
    <property type="component" value="Unassembled WGS sequence"/>
</dbReference>
<accession>A0ABD2Y9S4</accession>
<name>A0ABD2Y9S4_9GENT</name>
<evidence type="ECO:0000313" key="2">
    <source>
        <dbReference type="Proteomes" id="UP001630127"/>
    </source>
</evidence>
<comment type="caution">
    <text evidence="1">The sequence shown here is derived from an EMBL/GenBank/DDBJ whole genome shotgun (WGS) entry which is preliminary data.</text>
</comment>
<protein>
    <submittedName>
        <fullName evidence="1">Uncharacterized protein</fullName>
    </submittedName>
</protein>
<evidence type="ECO:0000313" key="1">
    <source>
        <dbReference type="EMBL" id="KAL3502570.1"/>
    </source>
</evidence>
<sequence>MVQSIPSEGPVLTQIEESNVPMASSAVEIPPTVKVIDAPLLVLSKPIAETVTPQDDAQIIGASQGLSSSLPMTPQFLLLVHNNALDFSIFAMFVYAKCTVVECRTLLNELHTLSMGISGEPTTTTFSMIVIGPRLLCIPKWLIWSPRFVPFTLLRS</sequence>
<reference evidence="1 2" key="1">
    <citation type="submission" date="2024-11" db="EMBL/GenBank/DDBJ databases">
        <title>A near-complete genome assembly of Cinchona calisaya.</title>
        <authorList>
            <person name="Lian D.C."/>
            <person name="Zhao X.W."/>
            <person name="Wei L."/>
        </authorList>
    </citation>
    <scope>NUCLEOTIDE SEQUENCE [LARGE SCALE GENOMIC DNA]</scope>
    <source>
        <tissue evidence="1">Nenye</tissue>
    </source>
</reference>
<dbReference type="EMBL" id="JBJUIK010000015">
    <property type="protein sequence ID" value="KAL3502570.1"/>
    <property type="molecule type" value="Genomic_DNA"/>
</dbReference>